<keyword evidence="3" id="KW-0067">ATP-binding</keyword>
<dbReference type="Gene3D" id="3.40.50.510">
    <property type="entry name" value="Phosphotransferase system, mannose-type IIA component"/>
    <property type="match status" value="1"/>
</dbReference>
<dbReference type="Pfam" id="PF00158">
    <property type="entry name" value="Sigma54_activat"/>
    <property type="match status" value="1"/>
</dbReference>
<dbReference type="Pfam" id="PF00874">
    <property type="entry name" value="PRD"/>
    <property type="match status" value="1"/>
</dbReference>
<dbReference type="InterPro" id="IPR004701">
    <property type="entry name" value="PTS_EIIA_man-typ"/>
</dbReference>
<gene>
    <name evidence="7" type="ORF">DES51_12410</name>
</gene>
<keyword evidence="1" id="KW-0808">Transferase</keyword>
<evidence type="ECO:0000256" key="2">
    <source>
        <dbReference type="ARBA" id="ARBA00022741"/>
    </source>
</evidence>
<reference evidence="7 8" key="1">
    <citation type="submission" date="2018-05" db="EMBL/GenBank/DDBJ databases">
        <title>Genomic Encyclopedia of Type Strains, Phase IV (KMG-IV): sequencing the most valuable type-strain genomes for metagenomic binning, comparative biology and taxonomic classification.</title>
        <authorList>
            <person name="Goeker M."/>
        </authorList>
    </citation>
    <scope>NUCLEOTIDE SEQUENCE [LARGE SCALE GENOMIC DNA]</scope>
    <source>
        <strain evidence="7 8">JC118</strain>
    </source>
</reference>
<evidence type="ECO:0000259" key="5">
    <source>
        <dbReference type="PROSITE" id="PS51096"/>
    </source>
</evidence>
<feature type="domain" description="Sigma-54 factor interaction" evidence="4">
    <location>
        <begin position="99"/>
        <end position="333"/>
    </location>
</feature>
<dbReference type="InterPro" id="IPR036662">
    <property type="entry name" value="PTS_EIIA_man-typ_sf"/>
</dbReference>
<dbReference type="STRING" id="1034346.GCA_000313565_02652"/>
<dbReference type="OrthoDB" id="9765164at2"/>
<dbReference type="PROSITE" id="PS00676">
    <property type="entry name" value="SIGMA54_INTERACT_2"/>
    <property type="match status" value="1"/>
</dbReference>
<dbReference type="Gene3D" id="3.40.50.300">
    <property type="entry name" value="P-loop containing nucleotide triphosphate hydrolases"/>
    <property type="match status" value="1"/>
</dbReference>
<dbReference type="PANTHER" id="PTHR32071:SF38">
    <property type="entry name" value="PSP OPERON TRANSCRIPTIONAL ACTIVATOR"/>
    <property type="match status" value="1"/>
</dbReference>
<dbReference type="GO" id="GO:0016020">
    <property type="term" value="C:membrane"/>
    <property type="evidence" value="ECO:0007669"/>
    <property type="project" value="InterPro"/>
</dbReference>
<dbReference type="SMART" id="SM00382">
    <property type="entry name" value="AAA"/>
    <property type="match status" value="1"/>
</dbReference>
<dbReference type="Proteomes" id="UP000247612">
    <property type="component" value="Unassembled WGS sequence"/>
</dbReference>
<dbReference type="GeneID" id="94442154"/>
<dbReference type="PROSITE" id="PS51096">
    <property type="entry name" value="PTS_EIIA_TYPE_4"/>
    <property type="match status" value="1"/>
</dbReference>
<evidence type="ECO:0000313" key="8">
    <source>
        <dbReference type="Proteomes" id="UP000247612"/>
    </source>
</evidence>
<dbReference type="PROSITE" id="PS51372">
    <property type="entry name" value="PRD_2"/>
    <property type="match status" value="1"/>
</dbReference>
<dbReference type="SUPFAM" id="SSF53062">
    <property type="entry name" value="PTS system fructose IIA component-like"/>
    <property type="match status" value="1"/>
</dbReference>
<evidence type="ECO:0000313" key="7">
    <source>
        <dbReference type="EMBL" id="PXX74505.1"/>
    </source>
</evidence>
<dbReference type="GO" id="GO:0005524">
    <property type="term" value="F:ATP binding"/>
    <property type="evidence" value="ECO:0007669"/>
    <property type="project" value="UniProtKB-KW"/>
</dbReference>
<keyword evidence="2" id="KW-0547">Nucleotide-binding</keyword>
<organism evidence="7 8">
    <name type="scientific">Dielma fastidiosa</name>
    <dbReference type="NCBI Taxonomy" id="1034346"/>
    <lineage>
        <taxon>Bacteria</taxon>
        <taxon>Bacillati</taxon>
        <taxon>Bacillota</taxon>
        <taxon>Erysipelotrichia</taxon>
        <taxon>Erysipelotrichales</taxon>
        <taxon>Erysipelotrichaceae</taxon>
        <taxon>Dielma</taxon>
    </lineage>
</organism>
<evidence type="ECO:0000256" key="1">
    <source>
        <dbReference type="ARBA" id="ARBA00022679"/>
    </source>
</evidence>
<dbReference type="InterPro" id="IPR036634">
    <property type="entry name" value="PRD_sf"/>
</dbReference>
<dbReference type="InterPro" id="IPR027417">
    <property type="entry name" value="P-loop_NTPase"/>
</dbReference>
<name>A0A318KDD1_9FIRM</name>
<proteinExistence type="predicted"/>
<evidence type="ECO:0000259" key="4">
    <source>
        <dbReference type="PROSITE" id="PS50045"/>
    </source>
</evidence>
<feature type="domain" description="PRD" evidence="6">
    <location>
        <begin position="810"/>
        <end position="909"/>
    </location>
</feature>
<dbReference type="GO" id="GO:0006355">
    <property type="term" value="P:regulation of DNA-templated transcription"/>
    <property type="evidence" value="ECO:0007669"/>
    <property type="project" value="InterPro"/>
</dbReference>
<dbReference type="SUPFAM" id="SSF52540">
    <property type="entry name" value="P-loop containing nucleoside triphosphate hydrolases"/>
    <property type="match status" value="1"/>
</dbReference>
<dbReference type="Pfam" id="PF03610">
    <property type="entry name" value="EIIA-man"/>
    <property type="match status" value="1"/>
</dbReference>
<dbReference type="GO" id="GO:0009401">
    <property type="term" value="P:phosphoenolpyruvate-dependent sugar phosphotransferase system"/>
    <property type="evidence" value="ECO:0007669"/>
    <property type="project" value="InterPro"/>
</dbReference>
<dbReference type="InterPro" id="IPR003593">
    <property type="entry name" value="AAA+_ATPase"/>
</dbReference>
<keyword evidence="8" id="KW-1185">Reference proteome</keyword>
<dbReference type="CDD" id="cd00009">
    <property type="entry name" value="AAA"/>
    <property type="match status" value="1"/>
</dbReference>
<dbReference type="SUPFAM" id="SSF63520">
    <property type="entry name" value="PTS-regulatory domain, PRD"/>
    <property type="match status" value="1"/>
</dbReference>
<dbReference type="Gene3D" id="1.10.1790.10">
    <property type="entry name" value="PRD domain"/>
    <property type="match status" value="1"/>
</dbReference>
<protein>
    <submittedName>
        <fullName evidence="7">Sigma-54 dependent transcriptional regulator of gfr operon</fullName>
    </submittedName>
</protein>
<dbReference type="RefSeq" id="WP_022938937.1">
    <property type="nucleotide sequence ID" value="NZ_CABKRQ010000007.1"/>
</dbReference>
<dbReference type="PROSITE" id="PS50045">
    <property type="entry name" value="SIGMA54_INTERACT_4"/>
    <property type="match status" value="1"/>
</dbReference>
<comment type="caution">
    <text evidence="7">The sequence shown here is derived from an EMBL/GenBank/DDBJ whole genome shotgun (WGS) entry which is preliminary data.</text>
</comment>
<dbReference type="GO" id="GO:0016740">
    <property type="term" value="F:transferase activity"/>
    <property type="evidence" value="ECO:0007669"/>
    <property type="project" value="UniProtKB-KW"/>
</dbReference>
<sequence length="909" mass="103460">MKEQLYQLLKEVCERFEFAQREEFTASWLAEQCAMSRNAASQYLNEGVEKGEIIKVNTRPVYFFDAAAVFAKCDAQLDKLVYASFKEFNDAMMIDFERLIGYKDSLRHVVEQCKAAITYPPNGLPILLNGPTGTGKSMIASLMADYAVCVGLMKKSDKFIAVNCSEYANNPELLTANLFGYKKGAYTGAEKDNQGLIQLADGGILFLDEVHCLKAECQEKLFQFMDRGVYHMVGDNENWYHSSCRLVFATTESPEDVLLKTLLRRIPIIVKIPSLDERPINEKKALVYSIFKKESTKINCEIAISSLTYQVLMNNSIPGNVGGIKNCIQAACANAFLNHRMNKNVLEIHLYDLPDTILNLLPTINVRLIDQKDDTMIFISRLNEAKPSDSKLIDAFAKILDEYQKYMKNGCSFQELISSSLDAINKYNDYLMFEKRLISNPNYDFTRKIVDKIFSIIMNRYSLKVSNNDILLISRYVYEYSQVKDDIRTWIKEHAPLIASLRELVQQKMPRESAIADEISENIKLNLDIEFDEMTQFRLVLMVRGFADPMKESENTVGVILCHGYSTASSIAEAVNKFLGQYIFDAIDMQLDVSFDKITNQLNDYLKKKQAFEELVLLVDMGSLEEIYKGIKHNTGCNIGIINNVNTKLALEIGSGIMQGKSIESLLEKASQENISSYNYINNRERNKVILSVCATGVGAAEKISDLLATSLPVPIDGEIISYDYQTLVENGLNDRIFDRYNVEFIIGTMNPKVEGIPFIGLEELVMNDDLNRLRELMRNFLTEAQVQIFAQNIIKNFSLDNIVNHLTILNAQKVLEDVQEVVRQLERMLQYSLPAAEKVGLYVHLACLIERLITKNEVQLLESPDEFIANHKEFIEIVKESFSVVNERYSVEIPVAEIIYIYNYIQNS</sequence>
<dbReference type="InterPro" id="IPR025943">
    <property type="entry name" value="Sigma_54_int_dom_ATP-bd_2"/>
</dbReference>
<feature type="domain" description="PTS EIIA type-4" evidence="5">
    <location>
        <begin position="555"/>
        <end position="689"/>
    </location>
</feature>
<dbReference type="InterPro" id="IPR011608">
    <property type="entry name" value="PRD"/>
</dbReference>
<accession>A0A318KDD1</accession>
<dbReference type="PANTHER" id="PTHR32071">
    <property type="entry name" value="TRANSCRIPTIONAL REGULATORY PROTEIN"/>
    <property type="match status" value="1"/>
</dbReference>
<dbReference type="AlphaFoldDB" id="A0A318KDD1"/>
<evidence type="ECO:0000259" key="6">
    <source>
        <dbReference type="PROSITE" id="PS51372"/>
    </source>
</evidence>
<dbReference type="InterPro" id="IPR002078">
    <property type="entry name" value="Sigma_54_int"/>
</dbReference>
<dbReference type="EMBL" id="QJKH01000024">
    <property type="protein sequence ID" value="PXX74505.1"/>
    <property type="molecule type" value="Genomic_DNA"/>
</dbReference>
<evidence type="ECO:0000256" key="3">
    <source>
        <dbReference type="ARBA" id="ARBA00022840"/>
    </source>
</evidence>